<reference evidence="1 2" key="1">
    <citation type="journal article" date="2018" name="Nat. Genet.">
        <title>The Rosa genome provides new insights in the design of modern roses.</title>
        <authorList>
            <person name="Bendahmane M."/>
        </authorList>
    </citation>
    <scope>NUCLEOTIDE SEQUENCE [LARGE SCALE GENOMIC DNA]</scope>
    <source>
        <strain evidence="2">cv. Old Blush</strain>
    </source>
</reference>
<protein>
    <submittedName>
        <fullName evidence="1">Uncharacterized protein</fullName>
    </submittedName>
</protein>
<evidence type="ECO:0000313" key="2">
    <source>
        <dbReference type="Proteomes" id="UP000238479"/>
    </source>
</evidence>
<dbReference type="Gramene" id="PRQ58514">
    <property type="protein sequence ID" value="PRQ58514"/>
    <property type="gene ID" value="RchiOBHm_Chr1g0360121"/>
</dbReference>
<evidence type="ECO:0000313" key="1">
    <source>
        <dbReference type="EMBL" id="PRQ58514.1"/>
    </source>
</evidence>
<comment type="caution">
    <text evidence="1">The sequence shown here is derived from an EMBL/GenBank/DDBJ whole genome shotgun (WGS) entry which is preliminary data.</text>
</comment>
<name>A0A2P6SIL6_ROSCH</name>
<proteinExistence type="predicted"/>
<dbReference type="Proteomes" id="UP000238479">
    <property type="component" value="Chromosome 1"/>
</dbReference>
<gene>
    <name evidence="1" type="ORF">RchiOBHm_Chr1g0360121</name>
</gene>
<keyword evidence="2" id="KW-1185">Reference proteome</keyword>
<sequence length="58" mass="7026">MLFPPSIHLFTFSIYLKVRNFIYRTLRLSQMLFPPSIHLFTHPPFYISYLPDCDLYTL</sequence>
<dbReference type="AlphaFoldDB" id="A0A2P6SIL6"/>
<organism evidence="1 2">
    <name type="scientific">Rosa chinensis</name>
    <name type="common">China rose</name>
    <dbReference type="NCBI Taxonomy" id="74649"/>
    <lineage>
        <taxon>Eukaryota</taxon>
        <taxon>Viridiplantae</taxon>
        <taxon>Streptophyta</taxon>
        <taxon>Embryophyta</taxon>
        <taxon>Tracheophyta</taxon>
        <taxon>Spermatophyta</taxon>
        <taxon>Magnoliopsida</taxon>
        <taxon>eudicotyledons</taxon>
        <taxon>Gunneridae</taxon>
        <taxon>Pentapetalae</taxon>
        <taxon>rosids</taxon>
        <taxon>fabids</taxon>
        <taxon>Rosales</taxon>
        <taxon>Rosaceae</taxon>
        <taxon>Rosoideae</taxon>
        <taxon>Rosoideae incertae sedis</taxon>
        <taxon>Rosa</taxon>
    </lineage>
</organism>
<accession>A0A2P6SIL6</accession>
<dbReference type="EMBL" id="PDCK01000039">
    <property type="protein sequence ID" value="PRQ58514.1"/>
    <property type="molecule type" value="Genomic_DNA"/>
</dbReference>